<dbReference type="EMBL" id="BONE01000011">
    <property type="protein sequence ID" value="GIF72446.1"/>
    <property type="molecule type" value="Genomic_DNA"/>
</dbReference>
<keyword evidence="1" id="KW-1133">Transmembrane helix</keyword>
<dbReference type="Proteomes" id="UP000604117">
    <property type="component" value="Unassembled WGS sequence"/>
</dbReference>
<name>A0ABQ4CMC1_9ACTN</name>
<proteinExistence type="predicted"/>
<evidence type="ECO:0000256" key="1">
    <source>
        <dbReference type="SAM" id="Phobius"/>
    </source>
</evidence>
<keyword evidence="1" id="KW-0812">Transmembrane</keyword>
<sequence>MGAARDRRRADEGRAAAVAPPAAQADHGGMVWLAGAAIAYSVVHHVGSGLAGLGPVGSSSTRWADWVDVATPYAFLLPAAVALRRVGGVAARTWLVYLVGAITYVEGHGVHLSANSINNAAPTAAAHLWDEVVGHYLWFTGAMLVWAALATGFARHRPAGGPFPALLALAVGVTVATNALEGGTALLGLAAAAAFAVRGWLTRDRLGRLILIAFVPATLIIIAWGVRNRVFPNPRKSAGAEVSSATRATGDGHRSRLRVYAHPRIALALNPPES</sequence>
<feature type="transmembrane region" description="Helical" evidence="1">
    <location>
        <begin position="209"/>
        <end position="226"/>
    </location>
</feature>
<comment type="caution">
    <text evidence="2">The sequence shown here is derived from an EMBL/GenBank/DDBJ whole genome shotgun (WGS) entry which is preliminary data.</text>
</comment>
<feature type="transmembrane region" description="Helical" evidence="1">
    <location>
        <begin position="134"/>
        <end position="154"/>
    </location>
</feature>
<feature type="transmembrane region" description="Helical" evidence="1">
    <location>
        <begin position="166"/>
        <end position="197"/>
    </location>
</feature>
<feature type="transmembrane region" description="Helical" evidence="1">
    <location>
        <begin position="94"/>
        <end position="114"/>
    </location>
</feature>
<protein>
    <submittedName>
        <fullName evidence="2">Uncharacterized protein</fullName>
    </submittedName>
</protein>
<gene>
    <name evidence="2" type="ORF">Asi02nite_19640</name>
</gene>
<evidence type="ECO:0000313" key="3">
    <source>
        <dbReference type="Proteomes" id="UP000604117"/>
    </source>
</evidence>
<accession>A0ABQ4CMC1</accession>
<organism evidence="2 3">
    <name type="scientific">Asanoa siamensis</name>
    <dbReference type="NCBI Taxonomy" id="926357"/>
    <lineage>
        <taxon>Bacteria</taxon>
        <taxon>Bacillati</taxon>
        <taxon>Actinomycetota</taxon>
        <taxon>Actinomycetes</taxon>
        <taxon>Micromonosporales</taxon>
        <taxon>Micromonosporaceae</taxon>
        <taxon>Asanoa</taxon>
    </lineage>
</organism>
<keyword evidence="3" id="KW-1185">Reference proteome</keyword>
<reference evidence="2 3" key="1">
    <citation type="submission" date="2021-01" db="EMBL/GenBank/DDBJ databases">
        <title>Whole genome shotgun sequence of Asanoa siamensis NBRC 107932.</title>
        <authorList>
            <person name="Komaki H."/>
            <person name="Tamura T."/>
        </authorList>
    </citation>
    <scope>NUCLEOTIDE SEQUENCE [LARGE SCALE GENOMIC DNA]</scope>
    <source>
        <strain evidence="2 3">NBRC 107932</strain>
    </source>
</reference>
<keyword evidence="1" id="KW-0472">Membrane</keyword>
<evidence type="ECO:0000313" key="2">
    <source>
        <dbReference type="EMBL" id="GIF72446.1"/>
    </source>
</evidence>